<dbReference type="GO" id="GO:0004842">
    <property type="term" value="F:ubiquitin-protein transferase activity"/>
    <property type="evidence" value="ECO:0007669"/>
    <property type="project" value="TreeGrafter"/>
</dbReference>
<keyword evidence="5" id="KW-0175">Coiled coil</keyword>
<sequence>MEDHINHFQFYTDPGFLGSLVPNDNMMTTNQQTERFSNASGSTNPPPPVPLWYPIPPAGNVVTGAPPQGLQPVESGEAVSATSRNAGFRGELVSIMQQQLLESENLRKRVLEMRQKHFNDLLSMLEKQTSKILMEKETKLENIRRMNVNLEARVSLAVAEKQMLLNMVRNNEAAAANLRASLEQALDAANRREGFDDSHPAAESSCAGEDRGRCKMCRKNEVCVLLLPCRHLCLCGDCQPNVDKCPICDLPTNAYLNVITC</sequence>
<accession>A0AAQ3K2R6</accession>
<dbReference type="GO" id="GO:0008270">
    <property type="term" value="F:zinc ion binding"/>
    <property type="evidence" value="ECO:0007669"/>
    <property type="project" value="UniProtKB-KW"/>
</dbReference>
<keyword evidence="1" id="KW-0479">Metal-binding</keyword>
<organism evidence="7 8">
    <name type="scientific">Canna indica</name>
    <name type="common">Indian-shot</name>
    <dbReference type="NCBI Taxonomy" id="4628"/>
    <lineage>
        <taxon>Eukaryota</taxon>
        <taxon>Viridiplantae</taxon>
        <taxon>Streptophyta</taxon>
        <taxon>Embryophyta</taxon>
        <taxon>Tracheophyta</taxon>
        <taxon>Spermatophyta</taxon>
        <taxon>Magnoliopsida</taxon>
        <taxon>Liliopsida</taxon>
        <taxon>Zingiberales</taxon>
        <taxon>Cannaceae</taxon>
        <taxon>Canna</taxon>
    </lineage>
</organism>
<reference evidence="7 8" key="1">
    <citation type="submission" date="2023-10" db="EMBL/GenBank/DDBJ databases">
        <title>Chromosome-scale genome assembly provides insights into flower coloration mechanisms of Canna indica.</title>
        <authorList>
            <person name="Li C."/>
        </authorList>
    </citation>
    <scope>NUCLEOTIDE SEQUENCE [LARGE SCALE GENOMIC DNA]</scope>
    <source>
        <tissue evidence="7">Flower</tissue>
    </source>
</reference>
<evidence type="ECO:0000259" key="6">
    <source>
        <dbReference type="PROSITE" id="PS50089"/>
    </source>
</evidence>
<keyword evidence="2 4" id="KW-0863">Zinc-finger</keyword>
<dbReference type="Pfam" id="PF13920">
    <property type="entry name" value="zf-C3HC4_3"/>
    <property type="match status" value="1"/>
</dbReference>
<protein>
    <submittedName>
        <fullName evidence="7">BOI-related E3 ubiquitin-protein ligase 2 isoform X2</fullName>
    </submittedName>
</protein>
<keyword evidence="8" id="KW-1185">Reference proteome</keyword>
<dbReference type="PANTHER" id="PTHR42647">
    <property type="entry name" value="SBP (S-RIBONUCLEASE BINDING PROTEIN) FAMILY PROTEIN"/>
    <property type="match status" value="1"/>
</dbReference>
<dbReference type="CDD" id="cd16649">
    <property type="entry name" value="mRING-HC-C3HC5_CGRF1-like"/>
    <property type="match status" value="1"/>
</dbReference>
<dbReference type="InterPro" id="IPR013083">
    <property type="entry name" value="Znf_RING/FYVE/PHD"/>
</dbReference>
<proteinExistence type="predicted"/>
<keyword evidence="3" id="KW-0862">Zinc</keyword>
<evidence type="ECO:0000256" key="4">
    <source>
        <dbReference type="PROSITE-ProRule" id="PRU00175"/>
    </source>
</evidence>
<dbReference type="PANTHER" id="PTHR42647:SF72">
    <property type="entry name" value="EF-HAND CALCIUM-BINDING DOMAIN-CONTAINING PROTEIN 4A"/>
    <property type="match status" value="1"/>
</dbReference>
<feature type="coiled-coil region" evidence="5">
    <location>
        <begin position="96"/>
        <end position="188"/>
    </location>
</feature>
<dbReference type="EMBL" id="CP136892">
    <property type="protein sequence ID" value="WOL00954.1"/>
    <property type="molecule type" value="Genomic_DNA"/>
</dbReference>
<dbReference type="Gene3D" id="3.30.40.10">
    <property type="entry name" value="Zinc/RING finger domain, C3HC4 (zinc finger)"/>
    <property type="match status" value="1"/>
</dbReference>
<evidence type="ECO:0000256" key="1">
    <source>
        <dbReference type="ARBA" id="ARBA00022723"/>
    </source>
</evidence>
<evidence type="ECO:0000256" key="2">
    <source>
        <dbReference type="ARBA" id="ARBA00022771"/>
    </source>
</evidence>
<gene>
    <name evidence="7" type="ORF">Cni_G09667</name>
</gene>
<dbReference type="PROSITE" id="PS50089">
    <property type="entry name" value="ZF_RING_2"/>
    <property type="match status" value="1"/>
</dbReference>
<feature type="domain" description="RING-type" evidence="6">
    <location>
        <begin position="214"/>
        <end position="249"/>
    </location>
</feature>
<name>A0AAQ3K2R6_9LILI</name>
<evidence type="ECO:0000313" key="7">
    <source>
        <dbReference type="EMBL" id="WOL00954.1"/>
    </source>
</evidence>
<evidence type="ECO:0000256" key="3">
    <source>
        <dbReference type="ARBA" id="ARBA00022833"/>
    </source>
</evidence>
<evidence type="ECO:0000313" key="8">
    <source>
        <dbReference type="Proteomes" id="UP001327560"/>
    </source>
</evidence>
<dbReference type="AlphaFoldDB" id="A0AAQ3K2R6"/>
<evidence type="ECO:0000256" key="5">
    <source>
        <dbReference type="SAM" id="Coils"/>
    </source>
</evidence>
<dbReference type="InterPro" id="IPR001841">
    <property type="entry name" value="Znf_RING"/>
</dbReference>
<dbReference type="Proteomes" id="UP001327560">
    <property type="component" value="Chromosome 3"/>
</dbReference>